<organism evidence="2 3">
    <name type="scientific">Microcystis flos-aquae FACHB-1344</name>
    <dbReference type="NCBI Taxonomy" id="2692899"/>
    <lineage>
        <taxon>Bacteria</taxon>
        <taxon>Bacillati</taxon>
        <taxon>Cyanobacteriota</taxon>
        <taxon>Cyanophyceae</taxon>
        <taxon>Oscillatoriophycideae</taxon>
        <taxon>Chroococcales</taxon>
        <taxon>Microcystaceae</taxon>
        <taxon>Microcystis</taxon>
    </lineage>
</organism>
<dbReference type="EMBL" id="JACJSW010000019">
    <property type="protein sequence ID" value="MBD2620309.1"/>
    <property type="molecule type" value="Genomic_DNA"/>
</dbReference>
<keyword evidence="3" id="KW-1185">Reference proteome</keyword>
<name>A0ABR8HLK2_9CHRO</name>
<accession>A0ABR8HLK2</accession>
<evidence type="ECO:0000313" key="2">
    <source>
        <dbReference type="EMBL" id="MBD2620309.1"/>
    </source>
</evidence>
<keyword evidence="1" id="KW-1133">Transmembrane helix</keyword>
<sequence length="110" mass="12381">MSNVIAHLQEEPRQMYKVQYNFPNSITTLNGEFTPASVRQQNYNMNTQGQPSYSKNKQSQLIGFYFSILALVLVGLLAFAPLSIAIQQVFVALIALFSIFSLSAFKRSIK</sequence>
<dbReference type="Proteomes" id="UP000636187">
    <property type="component" value="Unassembled WGS sequence"/>
</dbReference>
<protein>
    <submittedName>
        <fullName evidence="2">Uncharacterized protein</fullName>
    </submittedName>
</protein>
<feature type="transmembrane region" description="Helical" evidence="1">
    <location>
        <begin position="61"/>
        <end position="79"/>
    </location>
</feature>
<proteinExistence type="predicted"/>
<evidence type="ECO:0000313" key="3">
    <source>
        <dbReference type="Proteomes" id="UP000636187"/>
    </source>
</evidence>
<dbReference type="RefSeq" id="WP_190718106.1">
    <property type="nucleotide sequence ID" value="NZ_JACJSW010000019.1"/>
</dbReference>
<keyword evidence="1" id="KW-0812">Transmembrane</keyword>
<evidence type="ECO:0000256" key="1">
    <source>
        <dbReference type="SAM" id="Phobius"/>
    </source>
</evidence>
<feature type="transmembrane region" description="Helical" evidence="1">
    <location>
        <begin position="85"/>
        <end position="105"/>
    </location>
</feature>
<comment type="caution">
    <text evidence="2">The sequence shown here is derived from an EMBL/GenBank/DDBJ whole genome shotgun (WGS) entry which is preliminary data.</text>
</comment>
<keyword evidence="1" id="KW-0472">Membrane</keyword>
<reference evidence="2 3" key="1">
    <citation type="journal article" date="2020" name="ISME J.">
        <title>Comparative genomics reveals insights into cyanobacterial evolution and habitat adaptation.</title>
        <authorList>
            <person name="Chen M.Y."/>
            <person name="Teng W.K."/>
            <person name="Zhao L."/>
            <person name="Hu C.X."/>
            <person name="Zhou Y.K."/>
            <person name="Han B.P."/>
            <person name="Song L.R."/>
            <person name="Shu W.S."/>
        </authorList>
    </citation>
    <scope>NUCLEOTIDE SEQUENCE [LARGE SCALE GENOMIC DNA]</scope>
    <source>
        <strain evidence="2 3">FACHB-1344</strain>
    </source>
</reference>
<gene>
    <name evidence="2" type="ORF">H6G48_00750</name>
</gene>